<evidence type="ECO:0008006" key="3">
    <source>
        <dbReference type="Google" id="ProtNLM"/>
    </source>
</evidence>
<organism evidence="1 2">
    <name type="scientific">Berkelbacteria bacterium GW2011_GWA2_35_9</name>
    <dbReference type="NCBI Taxonomy" id="1618333"/>
    <lineage>
        <taxon>Bacteria</taxon>
        <taxon>Candidatus Berkelbacteria</taxon>
    </lineage>
</organism>
<dbReference type="AlphaFoldDB" id="A0A0G0D327"/>
<sequence>MLTYEQIKNYYQDGTDKKISKALIVEYLQYELLDSIFQQKSSRYLSFIGGTAIRIVYNSDRFSEDLDFDNFGLEFSVFKQLIEAVTQDMGNKGFSVDFRLVEKNAFHCYIKFRDIIHNINLSQTPAEKILIRIDTQRKNKLFEPVLFTLNKFDVYRKILVNPIDIILAQKLIAILERKREKGRDFYDVSYLLGLTSPDFEYIEKTLKISKKLFINKLLKRCESFNYTLLAKDVAPFVTDEKHLSRVESFWSYIQQVAKKW</sequence>
<evidence type="ECO:0000313" key="1">
    <source>
        <dbReference type="EMBL" id="KKP87733.1"/>
    </source>
</evidence>
<dbReference type="Proteomes" id="UP000034316">
    <property type="component" value="Unassembled WGS sequence"/>
</dbReference>
<proteinExistence type="predicted"/>
<name>A0A0G0D327_9BACT</name>
<evidence type="ECO:0000313" key="2">
    <source>
        <dbReference type="Proteomes" id="UP000034316"/>
    </source>
</evidence>
<dbReference type="Pfam" id="PF08843">
    <property type="entry name" value="AbiEii"/>
    <property type="match status" value="1"/>
</dbReference>
<gene>
    <name evidence="1" type="ORF">UR93_C0034G0010</name>
</gene>
<dbReference type="STRING" id="1618333.UR93_C0034G0010"/>
<dbReference type="PATRIC" id="fig|1618333.3.peg.679"/>
<reference evidence="1 2" key="1">
    <citation type="journal article" date="2015" name="Nature">
        <title>rRNA introns, odd ribosomes, and small enigmatic genomes across a large radiation of phyla.</title>
        <authorList>
            <person name="Brown C.T."/>
            <person name="Hug L.A."/>
            <person name="Thomas B.C."/>
            <person name="Sharon I."/>
            <person name="Castelle C.J."/>
            <person name="Singh A."/>
            <person name="Wilkins M.J."/>
            <person name="Williams K.H."/>
            <person name="Banfield J.F."/>
        </authorList>
    </citation>
    <scope>NUCLEOTIDE SEQUENCE [LARGE SCALE GENOMIC DNA]</scope>
</reference>
<dbReference type="Gene3D" id="3.10.450.620">
    <property type="entry name" value="JHP933, nucleotidyltransferase-like core domain"/>
    <property type="match status" value="1"/>
</dbReference>
<dbReference type="InterPro" id="IPR014942">
    <property type="entry name" value="AbiEii"/>
</dbReference>
<accession>A0A0G0D327</accession>
<protein>
    <recommendedName>
        <fullName evidence="3">Nucleotidyl transferase AbiEii/AbiGii toxin family protein</fullName>
    </recommendedName>
</protein>
<comment type="caution">
    <text evidence="1">The sequence shown here is derived from an EMBL/GenBank/DDBJ whole genome shotgun (WGS) entry which is preliminary data.</text>
</comment>
<dbReference type="EMBL" id="LBRB01000034">
    <property type="protein sequence ID" value="KKP87733.1"/>
    <property type="molecule type" value="Genomic_DNA"/>
</dbReference>